<dbReference type="AlphaFoldDB" id="A0A0Q9XQF0"/>
<proteinExistence type="predicted"/>
<dbReference type="PANTHER" id="PTHR33273:SF4">
    <property type="entry name" value="ENDONUCLEASE_EXONUCLEASE_PHOSPHATASE DOMAIN-CONTAINING PROTEIN"/>
    <property type="match status" value="1"/>
</dbReference>
<dbReference type="Gene3D" id="3.60.10.10">
    <property type="entry name" value="Endonuclease/exonuclease/phosphatase"/>
    <property type="match status" value="1"/>
</dbReference>
<name>A0A0Q9XQF0_DROMO</name>
<gene>
    <name evidence="2" type="primary">Dmoj\GI25548</name>
    <name evidence="2" type="ORF">Dmoj_GI25548</name>
</gene>
<sequence length="413" mass="46740">MSNNISTSPNASRRSAALQPRVSQRVNNIKISFWNAAGVKKKLNELNLYLVKHDIDIMLVSETHLIDSDSIAINGYIVYLANHPSNRRRGVSLQNGRHINIVAIYCPPQLIWSGQDFNNLLLALGDTFIVGGDWNAKSQWWGNARSCIRGRTLVNSILQVNCNILATGSPTHYPFNARQTLSAIDFALFKGIRRELLAISDSFELSSDHLPLQVQLVEKPITSKAKGHLLHLNANINRFQSYLNDRILLNTEINSEDDVDDAVNIFVKNIEDAANYANPQSPRKITRARFRVNRQTLQLVEAHKQIKRYLVRNRNPLAKQLCNRLSNRIRKELIDARQKYSMQKLWRLTNEIKRQPAPNLPLLKSSSGNGSNAHNVWCKTTAEKAETFAASLEQRFHPIVTTSPSDLAEIEAQ</sequence>
<dbReference type="Proteomes" id="UP000009192">
    <property type="component" value="Unassembled WGS sequence"/>
</dbReference>
<feature type="non-terminal residue" evidence="2">
    <location>
        <position position="413"/>
    </location>
</feature>
<feature type="domain" description="Endonuclease/exonuclease/phosphatase" evidence="1">
    <location>
        <begin position="99"/>
        <end position="211"/>
    </location>
</feature>
<accession>A0A0Q9XQF0</accession>
<dbReference type="KEGG" id="dmo:Dmoj_GI25548"/>
<keyword evidence="3" id="KW-1185">Reference proteome</keyword>
<dbReference type="EMBL" id="CH935016">
    <property type="protein sequence ID" value="KRG07882.1"/>
    <property type="molecule type" value="Genomic_DNA"/>
</dbReference>
<dbReference type="GO" id="GO:0003824">
    <property type="term" value="F:catalytic activity"/>
    <property type="evidence" value="ECO:0007669"/>
    <property type="project" value="InterPro"/>
</dbReference>
<evidence type="ECO:0000313" key="3">
    <source>
        <dbReference type="Proteomes" id="UP000009192"/>
    </source>
</evidence>
<dbReference type="SUPFAM" id="SSF56219">
    <property type="entry name" value="DNase I-like"/>
    <property type="match status" value="1"/>
</dbReference>
<evidence type="ECO:0000313" key="2">
    <source>
        <dbReference type="EMBL" id="KRG07882.1"/>
    </source>
</evidence>
<reference evidence="2 3" key="1">
    <citation type="journal article" date="2007" name="Nature">
        <title>Evolution of genes and genomes on the Drosophila phylogeny.</title>
        <authorList>
            <consortium name="Drosophila 12 Genomes Consortium"/>
            <person name="Clark A.G."/>
            <person name="Eisen M.B."/>
            <person name="Smith D.R."/>
            <person name="Bergman C.M."/>
            <person name="Oliver B."/>
            <person name="Markow T.A."/>
            <person name="Kaufman T.C."/>
            <person name="Kellis M."/>
            <person name="Gelbart W."/>
            <person name="Iyer V.N."/>
            <person name="Pollard D.A."/>
            <person name="Sackton T.B."/>
            <person name="Larracuente A.M."/>
            <person name="Singh N.D."/>
            <person name="Abad J.P."/>
            <person name="Abt D.N."/>
            <person name="Adryan B."/>
            <person name="Aguade M."/>
            <person name="Akashi H."/>
            <person name="Anderson W.W."/>
            <person name="Aquadro C.F."/>
            <person name="Ardell D.H."/>
            <person name="Arguello R."/>
            <person name="Artieri C.G."/>
            <person name="Barbash D.A."/>
            <person name="Barker D."/>
            <person name="Barsanti P."/>
            <person name="Batterham P."/>
            <person name="Batzoglou S."/>
            <person name="Begun D."/>
            <person name="Bhutkar A."/>
            <person name="Blanco E."/>
            <person name="Bosak S.A."/>
            <person name="Bradley R.K."/>
            <person name="Brand A.D."/>
            <person name="Brent M.R."/>
            <person name="Brooks A.N."/>
            <person name="Brown R.H."/>
            <person name="Butlin R.K."/>
            <person name="Caggese C."/>
            <person name="Calvi B.R."/>
            <person name="Bernardo de Carvalho A."/>
            <person name="Caspi A."/>
            <person name="Castrezana S."/>
            <person name="Celniker S.E."/>
            <person name="Chang J.L."/>
            <person name="Chapple C."/>
            <person name="Chatterji S."/>
            <person name="Chinwalla A."/>
            <person name="Civetta A."/>
            <person name="Clifton S.W."/>
            <person name="Comeron J.M."/>
            <person name="Costello J.C."/>
            <person name="Coyne J.A."/>
            <person name="Daub J."/>
            <person name="David R.G."/>
            <person name="Delcher A.L."/>
            <person name="Delehaunty K."/>
            <person name="Do C.B."/>
            <person name="Ebling H."/>
            <person name="Edwards K."/>
            <person name="Eickbush T."/>
            <person name="Evans J.D."/>
            <person name="Filipski A."/>
            <person name="Findeiss S."/>
            <person name="Freyhult E."/>
            <person name="Fulton L."/>
            <person name="Fulton R."/>
            <person name="Garcia A.C."/>
            <person name="Gardiner A."/>
            <person name="Garfield D.A."/>
            <person name="Garvin B.E."/>
            <person name="Gibson G."/>
            <person name="Gilbert D."/>
            <person name="Gnerre S."/>
            <person name="Godfrey J."/>
            <person name="Good R."/>
            <person name="Gotea V."/>
            <person name="Gravely B."/>
            <person name="Greenberg A.J."/>
            <person name="Griffiths-Jones S."/>
            <person name="Gross S."/>
            <person name="Guigo R."/>
            <person name="Gustafson E.A."/>
            <person name="Haerty W."/>
            <person name="Hahn M.W."/>
            <person name="Halligan D.L."/>
            <person name="Halpern A.L."/>
            <person name="Halter G.M."/>
            <person name="Han M.V."/>
            <person name="Heger A."/>
            <person name="Hillier L."/>
            <person name="Hinrichs A.S."/>
            <person name="Holmes I."/>
            <person name="Hoskins R.A."/>
            <person name="Hubisz M.J."/>
            <person name="Hultmark D."/>
            <person name="Huntley M.A."/>
            <person name="Jaffe D.B."/>
            <person name="Jagadeeshan S."/>
            <person name="Jeck W.R."/>
            <person name="Johnson J."/>
            <person name="Jones C.D."/>
            <person name="Jordan W.C."/>
            <person name="Karpen G.H."/>
            <person name="Kataoka E."/>
            <person name="Keightley P.D."/>
            <person name="Kheradpour P."/>
            <person name="Kirkness E.F."/>
            <person name="Koerich L.B."/>
            <person name="Kristiansen K."/>
            <person name="Kudrna D."/>
            <person name="Kulathinal R.J."/>
            <person name="Kumar S."/>
            <person name="Kwok R."/>
            <person name="Lander E."/>
            <person name="Langley C.H."/>
            <person name="Lapoint R."/>
            <person name="Lazzaro B.P."/>
            <person name="Lee S.J."/>
            <person name="Levesque L."/>
            <person name="Li R."/>
            <person name="Lin C.F."/>
            <person name="Lin M.F."/>
            <person name="Lindblad-Toh K."/>
            <person name="Llopart A."/>
            <person name="Long M."/>
            <person name="Low L."/>
            <person name="Lozovsky E."/>
            <person name="Lu J."/>
            <person name="Luo M."/>
            <person name="Machado C.A."/>
            <person name="Makalowski W."/>
            <person name="Marzo M."/>
            <person name="Matsuda M."/>
            <person name="Matzkin L."/>
            <person name="McAllister B."/>
            <person name="McBride C.S."/>
            <person name="McKernan B."/>
            <person name="McKernan K."/>
            <person name="Mendez-Lago M."/>
            <person name="Minx P."/>
            <person name="Mollenhauer M.U."/>
            <person name="Montooth K."/>
            <person name="Mount S.M."/>
            <person name="Mu X."/>
            <person name="Myers E."/>
            <person name="Negre B."/>
            <person name="Newfeld S."/>
            <person name="Nielsen R."/>
            <person name="Noor M.A."/>
            <person name="O'Grady P."/>
            <person name="Pachter L."/>
            <person name="Papaceit M."/>
            <person name="Parisi M.J."/>
            <person name="Parisi M."/>
            <person name="Parts L."/>
            <person name="Pedersen J.S."/>
            <person name="Pesole G."/>
            <person name="Phillippy A.M."/>
            <person name="Ponting C.P."/>
            <person name="Pop M."/>
            <person name="Porcelli D."/>
            <person name="Powell J.R."/>
            <person name="Prohaska S."/>
            <person name="Pruitt K."/>
            <person name="Puig M."/>
            <person name="Quesneville H."/>
            <person name="Ram K.R."/>
            <person name="Rand D."/>
            <person name="Rasmussen M.D."/>
            <person name="Reed L.K."/>
            <person name="Reenan R."/>
            <person name="Reily A."/>
            <person name="Remington K.A."/>
            <person name="Rieger T.T."/>
            <person name="Ritchie M.G."/>
            <person name="Robin C."/>
            <person name="Rogers Y.H."/>
            <person name="Rohde C."/>
            <person name="Rozas J."/>
            <person name="Rubenfield M.J."/>
            <person name="Ruiz A."/>
            <person name="Russo S."/>
            <person name="Salzberg S.L."/>
            <person name="Sanchez-Gracia A."/>
            <person name="Saranga D.J."/>
            <person name="Sato H."/>
            <person name="Schaeffer S.W."/>
            <person name="Schatz M.C."/>
            <person name="Schlenke T."/>
            <person name="Schwartz R."/>
            <person name="Segarra C."/>
            <person name="Singh R.S."/>
            <person name="Sirot L."/>
            <person name="Sirota M."/>
            <person name="Sisneros N.B."/>
            <person name="Smith C.D."/>
            <person name="Smith T.F."/>
            <person name="Spieth J."/>
            <person name="Stage D.E."/>
            <person name="Stark A."/>
            <person name="Stephan W."/>
            <person name="Strausberg R.L."/>
            <person name="Strempel S."/>
            <person name="Sturgill D."/>
            <person name="Sutton G."/>
            <person name="Sutton G.G."/>
            <person name="Tao W."/>
            <person name="Teichmann S."/>
            <person name="Tobari Y.N."/>
            <person name="Tomimura Y."/>
            <person name="Tsolas J.M."/>
            <person name="Valente V.L."/>
            <person name="Venter E."/>
            <person name="Venter J.C."/>
            <person name="Vicario S."/>
            <person name="Vieira F.G."/>
            <person name="Vilella A.J."/>
            <person name="Villasante A."/>
            <person name="Walenz B."/>
            <person name="Wang J."/>
            <person name="Wasserman M."/>
            <person name="Watts T."/>
            <person name="Wilson D."/>
            <person name="Wilson R.K."/>
            <person name="Wing R.A."/>
            <person name="Wolfner M.F."/>
            <person name="Wong A."/>
            <person name="Wong G.K."/>
            <person name="Wu C.I."/>
            <person name="Wu G."/>
            <person name="Yamamoto D."/>
            <person name="Yang H.P."/>
            <person name="Yang S.P."/>
            <person name="Yorke J.A."/>
            <person name="Yoshida K."/>
            <person name="Zdobnov E."/>
            <person name="Zhang P."/>
            <person name="Zhang Y."/>
            <person name="Zimin A.V."/>
            <person name="Baldwin J."/>
            <person name="Abdouelleil A."/>
            <person name="Abdulkadir J."/>
            <person name="Abebe A."/>
            <person name="Abera B."/>
            <person name="Abreu J."/>
            <person name="Acer S.C."/>
            <person name="Aftuck L."/>
            <person name="Alexander A."/>
            <person name="An P."/>
            <person name="Anderson E."/>
            <person name="Anderson S."/>
            <person name="Arachi H."/>
            <person name="Azer M."/>
            <person name="Bachantsang P."/>
            <person name="Barry A."/>
            <person name="Bayul T."/>
            <person name="Berlin A."/>
            <person name="Bessette D."/>
            <person name="Bloom T."/>
            <person name="Blye J."/>
            <person name="Boguslavskiy L."/>
            <person name="Bonnet C."/>
            <person name="Boukhgalter B."/>
            <person name="Bourzgui I."/>
            <person name="Brown A."/>
            <person name="Cahill P."/>
            <person name="Channer S."/>
            <person name="Cheshatsang Y."/>
            <person name="Chuda L."/>
            <person name="Citroen M."/>
            <person name="Collymore A."/>
            <person name="Cooke P."/>
            <person name="Costello M."/>
            <person name="D'Aco K."/>
            <person name="Daza R."/>
            <person name="De Haan G."/>
            <person name="DeGray S."/>
            <person name="DeMaso C."/>
            <person name="Dhargay N."/>
            <person name="Dooley K."/>
            <person name="Dooley E."/>
            <person name="Doricent M."/>
            <person name="Dorje P."/>
            <person name="Dorjee K."/>
            <person name="Dupes A."/>
            <person name="Elong R."/>
            <person name="Falk J."/>
            <person name="Farina A."/>
            <person name="Faro S."/>
            <person name="Ferguson D."/>
            <person name="Fisher S."/>
            <person name="Foley C.D."/>
            <person name="Franke A."/>
            <person name="Friedrich D."/>
            <person name="Gadbois L."/>
            <person name="Gearin G."/>
            <person name="Gearin C.R."/>
            <person name="Giannoukos G."/>
            <person name="Goode T."/>
            <person name="Graham J."/>
            <person name="Grandbois E."/>
            <person name="Grewal S."/>
            <person name="Gyaltsen K."/>
            <person name="Hafez N."/>
            <person name="Hagos B."/>
            <person name="Hall J."/>
            <person name="Henson C."/>
            <person name="Hollinger A."/>
            <person name="Honan T."/>
            <person name="Huard M.D."/>
            <person name="Hughes L."/>
            <person name="Hurhula B."/>
            <person name="Husby M.E."/>
            <person name="Kamat A."/>
            <person name="Kanga B."/>
            <person name="Kashin S."/>
            <person name="Khazanovich D."/>
            <person name="Kisner P."/>
            <person name="Lance K."/>
            <person name="Lara M."/>
            <person name="Lee W."/>
            <person name="Lennon N."/>
            <person name="Letendre F."/>
            <person name="LeVine R."/>
            <person name="Lipovsky A."/>
            <person name="Liu X."/>
            <person name="Liu J."/>
            <person name="Liu S."/>
            <person name="Lokyitsang T."/>
            <person name="Lokyitsang Y."/>
            <person name="Lubonja R."/>
            <person name="Lui A."/>
            <person name="MacDonald P."/>
            <person name="Magnisalis V."/>
            <person name="Maru K."/>
            <person name="Matthews C."/>
            <person name="McCusker W."/>
            <person name="McDonough S."/>
            <person name="Mehta T."/>
            <person name="Meldrim J."/>
            <person name="Meneus L."/>
            <person name="Mihai O."/>
            <person name="Mihalev A."/>
            <person name="Mihova T."/>
            <person name="Mittelman R."/>
            <person name="Mlenga V."/>
            <person name="Montmayeur A."/>
            <person name="Mulrain L."/>
            <person name="Navidi A."/>
            <person name="Naylor J."/>
            <person name="Negash T."/>
            <person name="Nguyen T."/>
            <person name="Nguyen N."/>
            <person name="Nicol R."/>
            <person name="Norbu C."/>
            <person name="Norbu N."/>
            <person name="Novod N."/>
            <person name="O'Neill B."/>
            <person name="Osman S."/>
            <person name="Markiewicz E."/>
            <person name="Oyono O.L."/>
            <person name="Patti C."/>
            <person name="Phunkhang P."/>
            <person name="Pierre F."/>
            <person name="Priest M."/>
            <person name="Raghuraman S."/>
            <person name="Rege F."/>
            <person name="Reyes R."/>
            <person name="Rise C."/>
            <person name="Rogov P."/>
            <person name="Ross K."/>
            <person name="Ryan E."/>
            <person name="Settipalli S."/>
            <person name="Shea T."/>
            <person name="Sherpa N."/>
            <person name="Shi L."/>
            <person name="Shih D."/>
            <person name="Sparrow T."/>
            <person name="Spaulding J."/>
            <person name="Stalker J."/>
            <person name="Stange-Thomann N."/>
            <person name="Stavropoulos S."/>
            <person name="Stone C."/>
            <person name="Strader C."/>
            <person name="Tesfaye S."/>
            <person name="Thomson T."/>
            <person name="Thoulutsang Y."/>
            <person name="Thoulutsang D."/>
            <person name="Topham K."/>
            <person name="Topping I."/>
            <person name="Tsamla T."/>
            <person name="Vassiliev H."/>
            <person name="Vo A."/>
            <person name="Wangchuk T."/>
            <person name="Wangdi T."/>
            <person name="Weiand M."/>
            <person name="Wilkinson J."/>
            <person name="Wilson A."/>
            <person name="Yadav S."/>
            <person name="Young G."/>
            <person name="Yu Q."/>
            <person name="Zembek L."/>
            <person name="Zhong D."/>
            <person name="Zimmer A."/>
            <person name="Zwirko Z."/>
            <person name="Jaffe D.B."/>
            <person name="Alvarez P."/>
            <person name="Brockman W."/>
            <person name="Butler J."/>
            <person name="Chin C."/>
            <person name="Gnerre S."/>
            <person name="Grabherr M."/>
            <person name="Kleber M."/>
            <person name="Mauceli E."/>
            <person name="MacCallum I."/>
        </authorList>
    </citation>
    <scope>NUCLEOTIDE SEQUENCE [LARGE SCALE GENOMIC DNA]</scope>
    <source>
        <strain evidence="3">Tucson 15081-1352.22</strain>
    </source>
</reference>
<dbReference type="InParanoid" id="A0A0Q9XQF0"/>
<dbReference type="PANTHER" id="PTHR33273">
    <property type="entry name" value="DOMAIN-CONTAINING PROTEIN, PUTATIVE-RELATED"/>
    <property type="match status" value="1"/>
</dbReference>
<dbReference type="Pfam" id="PF14529">
    <property type="entry name" value="Exo_endo_phos_2"/>
    <property type="match status" value="1"/>
</dbReference>
<dbReference type="InterPro" id="IPR036691">
    <property type="entry name" value="Endo/exonu/phosph_ase_sf"/>
</dbReference>
<dbReference type="InterPro" id="IPR005135">
    <property type="entry name" value="Endo/exonuclease/phosphatase"/>
</dbReference>
<protein>
    <recommendedName>
        <fullName evidence="1">Endonuclease/exonuclease/phosphatase domain-containing protein</fullName>
    </recommendedName>
</protein>
<evidence type="ECO:0000259" key="1">
    <source>
        <dbReference type="Pfam" id="PF14529"/>
    </source>
</evidence>
<organism evidence="2 3">
    <name type="scientific">Drosophila mojavensis</name>
    <name type="common">Fruit fly</name>
    <dbReference type="NCBI Taxonomy" id="7230"/>
    <lineage>
        <taxon>Eukaryota</taxon>
        <taxon>Metazoa</taxon>
        <taxon>Ecdysozoa</taxon>
        <taxon>Arthropoda</taxon>
        <taxon>Hexapoda</taxon>
        <taxon>Insecta</taxon>
        <taxon>Pterygota</taxon>
        <taxon>Neoptera</taxon>
        <taxon>Endopterygota</taxon>
        <taxon>Diptera</taxon>
        <taxon>Brachycera</taxon>
        <taxon>Muscomorpha</taxon>
        <taxon>Ephydroidea</taxon>
        <taxon>Drosophilidae</taxon>
        <taxon>Drosophila</taxon>
    </lineage>
</organism>